<evidence type="ECO:0000256" key="4">
    <source>
        <dbReference type="ARBA" id="ARBA00022605"/>
    </source>
</evidence>
<evidence type="ECO:0000259" key="8">
    <source>
        <dbReference type="Pfam" id="PF00275"/>
    </source>
</evidence>
<dbReference type="PANTHER" id="PTHR21090">
    <property type="entry name" value="AROM/DEHYDROQUINATE SYNTHASE"/>
    <property type="match status" value="1"/>
</dbReference>
<reference evidence="9" key="1">
    <citation type="submission" date="2018-05" db="EMBL/GenBank/DDBJ databases">
        <authorList>
            <person name="Lanie J.A."/>
            <person name="Ng W.-L."/>
            <person name="Kazmierczak K.M."/>
            <person name="Andrzejewski T.M."/>
            <person name="Davidsen T.M."/>
            <person name="Wayne K.J."/>
            <person name="Tettelin H."/>
            <person name="Glass J.I."/>
            <person name="Rusch D."/>
            <person name="Podicherti R."/>
            <person name="Tsui H.-C.T."/>
            <person name="Winkler M.E."/>
        </authorList>
    </citation>
    <scope>NUCLEOTIDE SEQUENCE</scope>
</reference>
<dbReference type="EC" id="2.5.1.19" evidence="3"/>
<accession>A0A381PI52</accession>
<evidence type="ECO:0000256" key="7">
    <source>
        <dbReference type="ARBA" id="ARBA00044633"/>
    </source>
</evidence>
<feature type="non-terminal residue" evidence="9">
    <location>
        <position position="1"/>
    </location>
</feature>
<comment type="catalytic activity">
    <reaction evidence="7">
        <text>3-phosphoshikimate + phosphoenolpyruvate = 5-O-(1-carboxyvinyl)-3-phosphoshikimate + phosphate</text>
        <dbReference type="Rhea" id="RHEA:21256"/>
        <dbReference type="ChEBI" id="CHEBI:43474"/>
        <dbReference type="ChEBI" id="CHEBI:57701"/>
        <dbReference type="ChEBI" id="CHEBI:58702"/>
        <dbReference type="ChEBI" id="CHEBI:145989"/>
        <dbReference type="EC" id="2.5.1.19"/>
    </reaction>
    <physiologicalReaction direction="left-to-right" evidence="7">
        <dbReference type="Rhea" id="RHEA:21257"/>
    </physiologicalReaction>
</comment>
<dbReference type="InterPro" id="IPR006264">
    <property type="entry name" value="EPSP_synthase"/>
</dbReference>
<dbReference type="PROSITE" id="PS00885">
    <property type="entry name" value="EPSP_SYNTHASE_2"/>
    <property type="match status" value="1"/>
</dbReference>
<dbReference type="InterPro" id="IPR023193">
    <property type="entry name" value="EPSP_synthase_CS"/>
</dbReference>
<keyword evidence="4" id="KW-0028">Amino-acid biosynthesis</keyword>
<evidence type="ECO:0000256" key="6">
    <source>
        <dbReference type="ARBA" id="ARBA00023141"/>
    </source>
</evidence>
<gene>
    <name evidence="9" type="ORF">METZ01_LOCUS18932</name>
</gene>
<evidence type="ECO:0000256" key="3">
    <source>
        <dbReference type="ARBA" id="ARBA00012450"/>
    </source>
</evidence>
<dbReference type="GO" id="GO:0003866">
    <property type="term" value="F:3-phosphoshikimate 1-carboxyvinyltransferase activity"/>
    <property type="evidence" value="ECO:0007669"/>
    <property type="project" value="UniProtKB-EC"/>
</dbReference>
<dbReference type="PIRSF" id="PIRSF000505">
    <property type="entry name" value="EPSPS"/>
    <property type="match status" value="1"/>
</dbReference>
<dbReference type="GO" id="GO:0009073">
    <property type="term" value="P:aromatic amino acid family biosynthetic process"/>
    <property type="evidence" value="ECO:0007669"/>
    <property type="project" value="UniProtKB-KW"/>
</dbReference>
<dbReference type="InterPro" id="IPR013792">
    <property type="entry name" value="RNA3'P_cycl/enolpyr_Trfase_a/b"/>
</dbReference>
<dbReference type="InterPro" id="IPR001986">
    <property type="entry name" value="Enolpyruvate_Tfrase_dom"/>
</dbReference>
<keyword evidence="6" id="KW-0057">Aromatic amino acid biosynthesis</keyword>
<dbReference type="UniPathway" id="UPA00053">
    <property type="reaction ID" value="UER00089"/>
</dbReference>
<comment type="similarity">
    <text evidence="2">Belongs to the EPSP synthase family.</text>
</comment>
<evidence type="ECO:0000256" key="5">
    <source>
        <dbReference type="ARBA" id="ARBA00022679"/>
    </source>
</evidence>
<dbReference type="CDD" id="cd01556">
    <property type="entry name" value="EPSP_synthase"/>
    <property type="match status" value="1"/>
</dbReference>
<dbReference type="NCBIfam" id="TIGR01356">
    <property type="entry name" value="aroA"/>
    <property type="match status" value="1"/>
</dbReference>
<organism evidence="9">
    <name type="scientific">marine metagenome</name>
    <dbReference type="NCBI Taxonomy" id="408172"/>
    <lineage>
        <taxon>unclassified sequences</taxon>
        <taxon>metagenomes</taxon>
        <taxon>ecological metagenomes</taxon>
    </lineage>
</organism>
<dbReference type="GO" id="GO:0009423">
    <property type="term" value="P:chorismate biosynthetic process"/>
    <property type="evidence" value="ECO:0007669"/>
    <property type="project" value="UniProtKB-UniPathway"/>
</dbReference>
<sequence>VLRALGVDIPPFGGDGAEVRIQGVGLRGLQAPQGVLDFENSGTGARLMLGVLAGQPITATVTGDASLQSRPMRRVTTPLSKMGAVFREMGEPDRLPLELTGGALTSLDYDSPVASAQIKSALLLAGLVGGASVRLSEPYRSRDHTERMLGMCGVPVVSHQADDVWRVELRDPPEQIAPLDLEVPGDFSSATFFLALAILGGVEGGVEISHVGMNPTRRGLLQVLGRMGANVGADPFKEHDAGEPSSSLRGLPSKLVGANVGGEEVPAMIDEFPVLAVLASRAEGVTRITGAGELRLKESDRIRVLADNLRSVGVQAEELSDGLEIEGSDHPLAGRVSSHHDHRIAMAFGVLGALPGNRIEIDGADVADVSFPGFGVLLEDLTAART</sequence>
<protein>
    <recommendedName>
        <fullName evidence="3">3-phosphoshikimate 1-carboxyvinyltransferase</fullName>
        <ecNumber evidence="3">2.5.1.19</ecNumber>
    </recommendedName>
</protein>
<feature type="domain" description="Enolpyruvate transferase" evidence="8">
    <location>
        <begin position="1"/>
        <end position="374"/>
    </location>
</feature>
<keyword evidence="5" id="KW-0808">Transferase</keyword>
<dbReference type="Gene3D" id="3.65.10.10">
    <property type="entry name" value="Enolpyruvate transferase domain"/>
    <property type="match status" value="2"/>
</dbReference>
<dbReference type="Pfam" id="PF00275">
    <property type="entry name" value="EPSP_synthase"/>
    <property type="match status" value="1"/>
</dbReference>
<evidence type="ECO:0000256" key="2">
    <source>
        <dbReference type="ARBA" id="ARBA00009948"/>
    </source>
</evidence>
<name>A0A381PI52_9ZZZZ</name>
<dbReference type="EMBL" id="UINC01000975">
    <property type="protein sequence ID" value="SUZ66078.1"/>
    <property type="molecule type" value="Genomic_DNA"/>
</dbReference>
<dbReference type="PANTHER" id="PTHR21090:SF5">
    <property type="entry name" value="PENTAFUNCTIONAL AROM POLYPEPTIDE"/>
    <property type="match status" value="1"/>
</dbReference>
<dbReference type="AlphaFoldDB" id="A0A381PI52"/>
<dbReference type="GO" id="GO:0008652">
    <property type="term" value="P:amino acid biosynthetic process"/>
    <property type="evidence" value="ECO:0007669"/>
    <property type="project" value="UniProtKB-KW"/>
</dbReference>
<comment type="pathway">
    <text evidence="1">Metabolic intermediate biosynthesis; chorismate biosynthesis; chorismate from D-erythrose 4-phosphate and phosphoenolpyruvate: step 6/7.</text>
</comment>
<evidence type="ECO:0000256" key="1">
    <source>
        <dbReference type="ARBA" id="ARBA00004811"/>
    </source>
</evidence>
<dbReference type="SUPFAM" id="SSF55205">
    <property type="entry name" value="EPT/RTPC-like"/>
    <property type="match status" value="1"/>
</dbReference>
<proteinExistence type="inferred from homology"/>
<dbReference type="InterPro" id="IPR036968">
    <property type="entry name" value="Enolpyruvate_Tfrase_sf"/>
</dbReference>
<evidence type="ECO:0000313" key="9">
    <source>
        <dbReference type="EMBL" id="SUZ66078.1"/>
    </source>
</evidence>